<comment type="caution">
    <text evidence="2">The sequence shown here is derived from an EMBL/GenBank/DDBJ whole genome shotgun (WGS) entry which is preliminary data.</text>
</comment>
<accession>A0A135LD33</accession>
<dbReference type="Gene3D" id="3.90.1200.10">
    <property type="match status" value="1"/>
</dbReference>
<evidence type="ECO:0000259" key="1">
    <source>
        <dbReference type="Pfam" id="PF01636"/>
    </source>
</evidence>
<dbReference type="OrthoDB" id="5327538at2759"/>
<evidence type="ECO:0000313" key="3">
    <source>
        <dbReference type="Proteomes" id="UP000070168"/>
    </source>
</evidence>
<dbReference type="PANTHER" id="PTHR21310:SF15">
    <property type="entry name" value="AMINOGLYCOSIDE PHOSPHOTRANSFERASE DOMAIN-CONTAINING PROTEIN"/>
    <property type="match status" value="1"/>
</dbReference>
<keyword evidence="3" id="KW-1185">Reference proteome</keyword>
<protein>
    <submittedName>
        <fullName evidence="2">Aminoglycoside phosphotransferase</fullName>
    </submittedName>
</protein>
<name>A0A135LD33_PENPA</name>
<dbReference type="AlphaFoldDB" id="A0A135LD33"/>
<dbReference type="OMA" id="NSQFAWC"/>
<dbReference type="Proteomes" id="UP000070168">
    <property type="component" value="Unassembled WGS sequence"/>
</dbReference>
<dbReference type="SUPFAM" id="SSF56112">
    <property type="entry name" value="Protein kinase-like (PK-like)"/>
    <property type="match status" value="1"/>
</dbReference>
<organism evidence="2 3">
    <name type="scientific">Penicillium patulum</name>
    <name type="common">Penicillium griseofulvum</name>
    <dbReference type="NCBI Taxonomy" id="5078"/>
    <lineage>
        <taxon>Eukaryota</taxon>
        <taxon>Fungi</taxon>
        <taxon>Dikarya</taxon>
        <taxon>Ascomycota</taxon>
        <taxon>Pezizomycotina</taxon>
        <taxon>Eurotiomycetes</taxon>
        <taxon>Eurotiomycetidae</taxon>
        <taxon>Eurotiales</taxon>
        <taxon>Aspergillaceae</taxon>
        <taxon>Penicillium</taxon>
    </lineage>
</organism>
<keyword evidence="2" id="KW-0808">Transferase</keyword>
<sequence length="482" mass="55765">MDPNIRKEDFPLFKYSEFDVRALCELATKMRRGISASCDLNQRPKRGGFNWAVFILFEDGLQWVLRSPVQNHPDLSDESVFKLIASEAATILYLKTYTDIPVPAVYSYCSHRINPVRIPYILMSKAKGRTLETMWGGSDLHNRLDSLEINKVMSQLGHITWKLAQVRLMATLIKHANMLPLTHHCFAAPVPSRNDYPDKDQWHGARDRWNEFLTIGQKVDGATNRVDYIIAAHALNRLISEYARNWSEITSPPSFPLCHPDLTTNNIFVDDQYNITCIIDWAFATTVPIPLLLSPPGFPQSRHKLDDRFCIGFRDGFQAAILNAVNPPIGLSVLKALWCVENSQFAWCLTRFLAFDSTDDLSLFRTMWESIYPSAPKLESYLFSQRGLKFYRALHKRIRLQDLSETQIQSSENDLFIDPLSFELSLARHLTMISDWGFNYDPSKMSGLRDTEQIFLTDGRLWRWLMEFRKQQRERLDIEDTL</sequence>
<gene>
    <name evidence="2" type="ORF">PGRI_036200</name>
</gene>
<dbReference type="InterPro" id="IPR002575">
    <property type="entry name" value="Aminoglycoside_PTrfase"/>
</dbReference>
<dbReference type="RefSeq" id="XP_040645410.1">
    <property type="nucleotide sequence ID" value="XM_040791333.1"/>
</dbReference>
<dbReference type="GeneID" id="63706633"/>
<dbReference type="GO" id="GO:0016740">
    <property type="term" value="F:transferase activity"/>
    <property type="evidence" value="ECO:0007669"/>
    <property type="project" value="UniProtKB-KW"/>
</dbReference>
<dbReference type="PANTHER" id="PTHR21310">
    <property type="entry name" value="AMINOGLYCOSIDE PHOSPHOTRANSFERASE-RELATED-RELATED"/>
    <property type="match status" value="1"/>
</dbReference>
<dbReference type="InterPro" id="IPR051678">
    <property type="entry name" value="AGP_Transferase"/>
</dbReference>
<dbReference type="InterPro" id="IPR011009">
    <property type="entry name" value="Kinase-like_dom_sf"/>
</dbReference>
<reference evidence="2 3" key="1">
    <citation type="journal article" date="2016" name="BMC Genomics">
        <title>Genome sequencing and secondary metabolism of the postharvest pathogen Penicillium griseofulvum.</title>
        <authorList>
            <person name="Banani H."/>
            <person name="Marcet-Houben M."/>
            <person name="Ballester A.R."/>
            <person name="Abbruscato P."/>
            <person name="Gonzalez-Candelas L."/>
            <person name="Gabaldon T."/>
            <person name="Spadaro D."/>
        </authorList>
    </citation>
    <scope>NUCLEOTIDE SEQUENCE [LARGE SCALE GENOMIC DNA]</scope>
    <source>
        <strain evidence="2 3">PG3</strain>
    </source>
</reference>
<feature type="domain" description="Aminoglycoside phosphotransferase" evidence="1">
    <location>
        <begin position="79"/>
        <end position="286"/>
    </location>
</feature>
<dbReference type="Pfam" id="PF01636">
    <property type="entry name" value="APH"/>
    <property type="match status" value="1"/>
</dbReference>
<evidence type="ECO:0000313" key="2">
    <source>
        <dbReference type="EMBL" id="KXG46874.1"/>
    </source>
</evidence>
<proteinExistence type="predicted"/>
<dbReference type="EMBL" id="LHQR01000067">
    <property type="protein sequence ID" value="KXG46874.1"/>
    <property type="molecule type" value="Genomic_DNA"/>
</dbReference>
<dbReference type="STRING" id="5078.A0A135LD33"/>